<dbReference type="PANTHER" id="PTHR48005:SF16">
    <property type="entry name" value="MDIS1-INTERACTING RECEPTOR LIKE KINASE 2-LIKE ISOFORM X1"/>
    <property type="match status" value="1"/>
</dbReference>
<dbReference type="GO" id="GO:0005524">
    <property type="term" value="F:ATP binding"/>
    <property type="evidence" value="ECO:0007669"/>
    <property type="project" value="UniProtKB-KW"/>
</dbReference>
<dbReference type="EC" id="2.7.11.1" evidence="1"/>
<proteinExistence type="predicted"/>
<dbReference type="AlphaFoldDB" id="A0AAP0IKE5"/>
<evidence type="ECO:0000313" key="9">
    <source>
        <dbReference type="EMBL" id="KAK9116915.1"/>
    </source>
</evidence>
<sequence>MAPELVYTLVVTEKCDDYSFGVVALETIMGRHPVELLTSSLVHVNSEMMLKDTVDMHLFGLKTKILWKM</sequence>
<keyword evidence="2" id="KW-0723">Serine/threonine-protein kinase</keyword>
<evidence type="ECO:0000256" key="5">
    <source>
        <dbReference type="ARBA" id="ARBA00022777"/>
    </source>
</evidence>
<dbReference type="Gene3D" id="1.10.510.10">
    <property type="entry name" value="Transferase(Phosphotransferase) domain 1"/>
    <property type="match status" value="1"/>
</dbReference>
<keyword evidence="6" id="KW-0067">ATP-binding</keyword>
<gene>
    <name evidence="9" type="ORF">Sjap_015862</name>
</gene>
<keyword evidence="3" id="KW-0808">Transferase</keyword>
<evidence type="ECO:0000256" key="6">
    <source>
        <dbReference type="ARBA" id="ARBA00022840"/>
    </source>
</evidence>
<keyword evidence="5" id="KW-0418">Kinase</keyword>
<evidence type="ECO:0000313" key="10">
    <source>
        <dbReference type="Proteomes" id="UP001417504"/>
    </source>
</evidence>
<keyword evidence="4" id="KW-0547">Nucleotide-binding</keyword>
<dbReference type="SUPFAM" id="SSF56112">
    <property type="entry name" value="Protein kinase-like (PK-like)"/>
    <property type="match status" value="1"/>
</dbReference>
<comment type="catalytic activity">
    <reaction evidence="8">
        <text>L-seryl-[protein] + ATP = O-phospho-L-seryl-[protein] + ADP + H(+)</text>
        <dbReference type="Rhea" id="RHEA:17989"/>
        <dbReference type="Rhea" id="RHEA-COMP:9863"/>
        <dbReference type="Rhea" id="RHEA-COMP:11604"/>
        <dbReference type="ChEBI" id="CHEBI:15378"/>
        <dbReference type="ChEBI" id="CHEBI:29999"/>
        <dbReference type="ChEBI" id="CHEBI:30616"/>
        <dbReference type="ChEBI" id="CHEBI:83421"/>
        <dbReference type="ChEBI" id="CHEBI:456216"/>
        <dbReference type="EC" id="2.7.11.1"/>
    </reaction>
</comment>
<accession>A0AAP0IKE5</accession>
<name>A0AAP0IKE5_9MAGN</name>
<evidence type="ECO:0000256" key="4">
    <source>
        <dbReference type="ARBA" id="ARBA00022741"/>
    </source>
</evidence>
<evidence type="ECO:0000256" key="1">
    <source>
        <dbReference type="ARBA" id="ARBA00012513"/>
    </source>
</evidence>
<dbReference type="InterPro" id="IPR011009">
    <property type="entry name" value="Kinase-like_dom_sf"/>
</dbReference>
<dbReference type="Proteomes" id="UP001417504">
    <property type="component" value="Unassembled WGS sequence"/>
</dbReference>
<evidence type="ECO:0000256" key="2">
    <source>
        <dbReference type="ARBA" id="ARBA00022527"/>
    </source>
</evidence>
<organism evidence="9 10">
    <name type="scientific">Stephania japonica</name>
    <dbReference type="NCBI Taxonomy" id="461633"/>
    <lineage>
        <taxon>Eukaryota</taxon>
        <taxon>Viridiplantae</taxon>
        <taxon>Streptophyta</taxon>
        <taxon>Embryophyta</taxon>
        <taxon>Tracheophyta</taxon>
        <taxon>Spermatophyta</taxon>
        <taxon>Magnoliopsida</taxon>
        <taxon>Ranunculales</taxon>
        <taxon>Menispermaceae</taxon>
        <taxon>Menispermoideae</taxon>
        <taxon>Cissampelideae</taxon>
        <taxon>Stephania</taxon>
    </lineage>
</organism>
<evidence type="ECO:0000256" key="8">
    <source>
        <dbReference type="ARBA" id="ARBA00048679"/>
    </source>
</evidence>
<comment type="caution">
    <text evidence="9">The sequence shown here is derived from an EMBL/GenBank/DDBJ whole genome shotgun (WGS) entry which is preliminary data.</text>
</comment>
<evidence type="ECO:0000256" key="7">
    <source>
        <dbReference type="ARBA" id="ARBA00047899"/>
    </source>
</evidence>
<reference evidence="9 10" key="1">
    <citation type="submission" date="2024-01" db="EMBL/GenBank/DDBJ databases">
        <title>Genome assemblies of Stephania.</title>
        <authorList>
            <person name="Yang L."/>
        </authorList>
    </citation>
    <scope>NUCLEOTIDE SEQUENCE [LARGE SCALE GENOMIC DNA]</scope>
    <source>
        <strain evidence="9">QJT</strain>
        <tissue evidence="9">Leaf</tissue>
    </source>
</reference>
<protein>
    <recommendedName>
        <fullName evidence="1">non-specific serine/threonine protein kinase</fullName>
        <ecNumber evidence="1">2.7.11.1</ecNumber>
    </recommendedName>
</protein>
<dbReference type="PANTHER" id="PTHR48005">
    <property type="entry name" value="LEUCINE RICH REPEAT KINASE 2"/>
    <property type="match status" value="1"/>
</dbReference>
<dbReference type="InterPro" id="IPR051420">
    <property type="entry name" value="Ser_Thr_Kinases_DiverseReg"/>
</dbReference>
<comment type="catalytic activity">
    <reaction evidence="7">
        <text>L-threonyl-[protein] + ATP = O-phospho-L-threonyl-[protein] + ADP + H(+)</text>
        <dbReference type="Rhea" id="RHEA:46608"/>
        <dbReference type="Rhea" id="RHEA-COMP:11060"/>
        <dbReference type="Rhea" id="RHEA-COMP:11605"/>
        <dbReference type="ChEBI" id="CHEBI:15378"/>
        <dbReference type="ChEBI" id="CHEBI:30013"/>
        <dbReference type="ChEBI" id="CHEBI:30616"/>
        <dbReference type="ChEBI" id="CHEBI:61977"/>
        <dbReference type="ChEBI" id="CHEBI:456216"/>
        <dbReference type="EC" id="2.7.11.1"/>
    </reaction>
</comment>
<dbReference type="EMBL" id="JBBNAE010000006">
    <property type="protein sequence ID" value="KAK9116915.1"/>
    <property type="molecule type" value="Genomic_DNA"/>
</dbReference>
<keyword evidence="10" id="KW-1185">Reference proteome</keyword>
<evidence type="ECO:0000256" key="3">
    <source>
        <dbReference type="ARBA" id="ARBA00022679"/>
    </source>
</evidence>
<dbReference type="GO" id="GO:0004674">
    <property type="term" value="F:protein serine/threonine kinase activity"/>
    <property type="evidence" value="ECO:0007669"/>
    <property type="project" value="UniProtKB-KW"/>
</dbReference>